<dbReference type="Proteomes" id="UP000694580">
    <property type="component" value="Chromosome 3"/>
</dbReference>
<feature type="compositionally biased region" description="Basic and acidic residues" evidence="5">
    <location>
        <begin position="676"/>
        <end position="688"/>
    </location>
</feature>
<feature type="compositionally biased region" description="Polar residues" evidence="5">
    <location>
        <begin position="1023"/>
        <end position="1036"/>
    </location>
</feature>
<feature type="compositionally biased region" description="Low complexity" evidence="5">
    <location>
        <begin position="957"/>
        <end position="975"/>
    </location>
</feature>
<reference evidence="7" key="2">
    <citation type="submission" date="2025-08" db="UniProtKB">
        <authorList>
            <consortium name="Ensembl"/>
        </authorList>
    </citation>
    <scope>IDENTIFICATION</scope>
</reference>
<feature type="region of interest" description="Disordered" evidence="5">
    <location>
        <begin position="64"/>
        <end position="251"/>
    </location>
</feature>
<proteinExistence type="inferred from homology"/>
<reference evidence="7 8" key="1">
    <citation type="submission" date="2020-06" db="EMBL/GenBank/DDBJ databases">
        <authorList>
            <consortium name="Wellcome Sanger Institute Data Sharing"/>
        </authorList>
    </citation>
    <scope>NUCLEOTIDE SEQUENCE [LARGE SCALE GENOMIC DNA]</scope>
</reference>
<feature type="compositionally biased region" description="Polar residues" evidence="5">
    <location>
        <begin position="98"/>
        <end position="123"/>
    </location>
</feature>
<dbReference type="PANTHER" id="PTHR10528:SF6">
    <property type="entry name" value="AF4_FMR2 FAMILY MEMBER 1"/>
    <property type="match status" value="1"/>
</dbReference>
<accession>A0AAY4ERL5</accession>
<feature type="compositionally biased region" description="Basic and acidic residues" evidence="5">
    <location>
        <begin position="544"/>
        <end position="588"/>
    </location>
</feature>
<feature type="compositionally biased region" description="Pro residues" evidence="5">
    <location>
        <begin position="170"/>
        <end position="181"/>
    </location>
</feature>
<feature type="compositionally biased region" description="Basic and acidic residues" evidence="5">
    <location>
        <begin position="192"/>
        <end position="228"/>
    </location>
</feature>
<comment type="similarity">
    <text evidence="2">Belongs to the AF4 family.</text>
</comment>
<feature type="region of interest" description="Disordered" evidence="5">
    <location>
        <begin position="948"/>
        <end position="975"/>
    </location>
</feature>
<dbReference type="GO" id="GO:0032783">
    <property type="term" value="C:super elongation complex"/>
    <property type="evidence" value="ECO:0007669"/>
    <property type="project" value="TreeGrafter"/>
</dbReference>
<evidence type="ECO:0000256" key="1">
    <source>
        <dbReference type="ARBA" id="ARBA00004123"/>
    </source>
</evidence>
<evidence type="ECO:0000256" key="2">
    <source>
        <dbReference type="ARBA" id="ARBA00007354"/>
    </source>
</evidence>
<evidence type="ECO:0000256" key="4">
    <source>
        <dbReference type="ARBA" id="ARBA00023242"/>
    </source>
</evidence>
<dbReference type="AlphaFoldDB" id="A0AAY4ERL5"/>
<dbReference type="GeneTree" id="ENSGT00950000182974"/>
<dbReference type="Pfam" id="PF05110">
    <property type="entry name" value="AF-4"/>
    <property type="match status" value="1"/>
</dbReference>
<dbReference type="InterPro" id="IPR007797">
    <property type="entry name" value="AF4/FMR2"/>
</dbReference>
<dbReference type="Ensembl" id="ENSDCDT00010071056.1">
    <property type="protein sequence ID" value="ENSDCDP00010060310.1"/>
    <property type="gene ID" value="ENSDCDG00010033545.1"/>
</dbReference>
<feature type="domain" description="AF4/FMR2 C-terminal homology" evidence="6">
    <location>
        <begin position="800"/>
        <end position="1015"/>
    </location>
</feature>
<feature type="compositionally biased region" description="Basic and acidic residues" evidence="5">
    <location>
        <begin position="1"/>
        <end position="31"/>
    </location>
</feature>
<sequence>LASSHNEERNLLRRREWERRNQEAHQERELYPENAPLFGAPYKINKGDELSNRIRQMLGNYEDVSIANQSHDPMPKDLPPPVIYGRPGRPSHPDRSNPPIQNSSLYCSMQTAPLSHTSSQPSKKVSVPDHASLSSTYAHPSSSHDQMSPDARERESDSWPNMNDCAGLPPVLPALSPPADPLSPLHSSEPSDSDHHDTDDKDSPERCSLTHEPRGSSRMDVSHMDSQKESNSQGSEATCLPSQTFSLPSKLNLVMPQKPTAYVRPLDGPDQVTSESPDLKPSPDFCGQSYENLPELKSTTKPSLSQLKIPQQSLETLSNEVQCVEEILREMTRFCPPLLTAINTPSTAEPPKFNFPVKVCVRAYSFSLISSTAVRSTDSVTQSYVAPDCSTAQPAHSSGGETASSSESESSSDSDSESSESGGEEREGVAPPARSSLPPAKVQHGPLSEVLHNLNPASKPQEEVITPSNYYSSHTPHVRPVPSDAEVKSRSTSQHCGLKSPKPVENLSRKNIGNKQPSKTSKATRQENCHAGLQVESVEVAQQDKEIAFKDPPKVKTKADHRTSANKVSNEKPTKRNLSDKKKTKEIVPKTTALFKDGDNPAPSSPVQVPPPRAKTSSVHASSHPKLSKKHGGHSPVREGKSGAPPKTQASSPHSLVVKINLSFLSRVPQQPSAPRTEKKVSHSDDISTKAGKKRPSLQYRHGFIMFFHQLFSLLVLIMHPGSFPHRVPKGSPEQKERRKKKKKKQEKEKGLPADTQAQATESVKGSKHKPSLGEPPGFRGPEEGGDSTLKHKKSSGKRSEQNKTGKVQNSVEYHMNEAKKLKHKADAMSDKVSKAFKYLEAAMSFVESGIAMESDPHTPKSAYTMFSETVDLIRFILKLKNFLDPAAPATEREFAVLCMKCQSLLQMAMFRYKREAALKYSRTLTDHFKISEKFSFSPWTFRSMGTPSPISPLPSPASSASSSQSSSHSLAGSASTTSIPQVIQQVASSYVNITTLFLNAHDTWEQAIELAQRGSGKRPHLTPQNIPNHQNGVCD</sequence>
<dbReference type="Pfam" id="PF18876">
    <property type="entry name" value="AFF4_CHD"/>
    <property type="match status" value="1"/>
</dbReference>
<keyword evidence="3" id="KW-0597">Phosphoprotein</keyword>
<evidence type="ECO:0000259" key="6">
    <source>
        <dbReference type="Pfam" id="PF18876"/>
    </source>
</evidence>
<feature type="compositionally biased region" description="Polar residues" evidence="5">
    <location>
        <begin position="229"/>
        <end position="249"/>
    </location>
</feature>
<evidence type="ECO:0000313" key="7">
    <source>
        <dbReference type="Ensembl" id="ENSDCDP00010060310.1"/>
    </source>
</evidence>
<feature type="compositionally biased region" description="Polar residues" evidence="5">
    <location>
        <begin position="466"/>
        <end position="475"/>
    </location>
</feature>
<feature type="region of interest" description="Disordered" evidence="5">
    <location>
        <begin position="1"/>
        <end position="38"/>
    </location>
</feature>
<evidence type="ECO:0000256" key="5">
    <source>
        <dbReference type="SAM" id="MobiDB-lite"/>
    </source>
</evidence>
<protein>
    <recommendedName>
        <fullName evidence="6">AF4/FMR2 C-terminal homology domain-containing protein</fullName>
    </recommendedName>
</protein>
<feature type="region of interest" description="Disordered" evidence="5">
    <location>
        <begin position="544"/>
        <end position="694"/>
    </location>
</feature>
<name>A0AAY4ERL5_9TELE</name>
<feature type="compositionally biased region" description="Polar residues" evidence="5">
    <location>
        <begin position="132"/>
        <end position="146"/>
    </location>
</feature>
<dbReference type="InterPro" id="IPR043640">
    <property type="entry name" value="AF4/FMR2_CHD"/>
</dbReference>
<evidence type="ECO:0000313" key="8">
    <source>
        <dbReference type="Proteomes" id="UP000694580"/>
    </source>
</evidence>
<keyword evidence="8" id="KW-1185">Reference proteome</keyword>
<evidence type="ECO:0000256" key="3">
    <source>
        <dbReference type="ARBA" id="ARBA00022553"/>
    </source>
</evidence>
<organism evidence="7 8">
    <name type="scientific">Denticeps clupeoides</name>
    <name type="common">denticle herring</name>
    <dbReference type="NCBI Taxonomy" id="299321"/>
    <lineage>
        <taxon>Eukaryota</taxon>
        <taxon>Metazoa</taxon>
        <taxon>Chordata</taxon>
        <taxon>Craniata</taxon>
        <taxon>Vertebrata</taxon>
        <taxon>Euteleostomi</taxon>
        <taxon>Actinopterygii</taxon>
        <taxon>Neopterygii</taxon>
        <taxon>Teleostei</taxon>
        <taxon>Clupei</taxon>
        <taxon>Clupeiformes</taxon>
        <taxon>Denticipitoidei</taxon>
        <taxon>Denticipitidae</taxon>
        <taxon>Denticeps</taxon>
    </lineage>
</organism>
<dbReference type="InterPro" id="IPR043639">
    <property type="entry name" value="AF4_int"/>
</dbReference>
<dbReference type="Pfam" id="PF18875">
    <property type="entry name" value="AF4_int"/>
    <property type="match status" value="1"/>
</dbReference>
<feature type="region of interest" description="Disordered" evidence="5">
    <location>
        <begin position="724"/>
        <end position="812"/>
    </location>
</feature>
<dbReference type="GO" id="GO:0010468">
    <property type="term" value="P:regulation of gene expression"/>
    <property type="evidence" value="ECO:0007669"/>
    <property type="project" value="InterPro"/>
</dbReference>
<reference evidence="7" key="3">
    <citation type="submission" date="2025-09" db="UniProtKB">
        <authorList>
            <consortium name="Ensembl"/>
        </authorList>
    </citation>
    <scope>IDENTIFICATION</scope>
</reference>
<feature type="compositionally biased region" description="Polar residues" evidence="5">
    <location>
        <begin position="509"/>
        <end position="523"/>
    </location>
</feature>
<comment type="subcellular location">
    <subcellularLocation>
        <location evidence="1">Nucleus</location>
    </subcellularLocation>
</comment>
<feature type="region of interest" description="Disordered" evidence="5">
    <location>
        <begin position="390"/>
        <end position="531"/>
    </location>
</feature>
<dbReference type="Gene3D" id="6.10.250.2670">
    <property type="match status" value="1"/>
</dbReference>
<keyword evidence="4" id="KW-0539">Nucleus</keyword>
<feature type="compositionally biased region" description="Low complexity" evidence="5">
    <location>
        <begin position="397"/>
        <end position="409"/>
    </location>
</feature>
<dbReference type="PANTHER" id="PTHR10528">
    <property type="entry name" value="AF4/FMR2 FAMILY MEMBER"/>
    <property type="match status" value="1"/>
</dbReference>
<feature type="region of interest" description="Disordered" evidence="5">
    <location>
        <begin position="1016"/>
        <end position="1036"/>
    </location>
</feature>